<sequence length="397" mass="46964">MKKRIVCFFILHIIILVCLTSCKDNADYSNKYNWETDYQYLYRRQGLPEAVTYNGDGYYFLTGDRIYYADKDNMEPVILDNRPDADYDDAESAYFTKTFNRGFITFNNGKLYILEMYEKLGDDNRVKEPARLIEMEKDGTGRKTVLTFDFFPEFIAIHRGFVYYTVRDFSKKSDLEYYLMKYNLDKRFSGEPEVVYKGELPTGAITEVFPYGNNVYFHDFDVEEGIMRTMRYDIKEETVKRIIVHNDDMETIPSFAGILNNKLLLDMWEGKDPNFERESFAYVSNLEGTDIKKLPIVINFISNIYTDDKYIYLRPVETYRRKDEYSHIKNEMAIYDLEYNLVDKVDMSKYIGISQLVSGDDDYMFIFYTTDLTTFAIDYLDKKEIGSGNLEFKNLIE</sequence>
<accession>A0A2S8RAT8</accession>
<dbReference type="RefSeq" id="WP_105368115.1">
    <property type="nucleotide sequence ID" value="NZ_NEMB01000003.1"/>
</dbReference>
<evidence type="ECO:0000256" key="1">
    <source>
        <dbReference type="SAM" id="SignalP"/>
    </source>
</evidence>
<dbReference type="AlphaFoldDB" id="A0A2S8RAT8"/>
<proteinExistence type="predicted"/>
<reference evidence="2 3" key="1">
    <citation type="journal article" date="2018" name="Syst. Appl. Microbiol.">
        <title>Characterization and high-quality draft genome sequence of Herbivorax saccincola A7, an anaerobic, alkaliphilic, thermophilic, cellulolytic, and xylanolytic bacterium.</title>
        <authorList>
            <person name="Aikawa S."/>
            <person name="Baramee S."/>
            <person name="Sermsathanaswadi J."/>
            <person name="Thianheng P."/>
            <person name="Tachaapaikoon C."/>
            <person name="Shikata A."/>
            <person name="Waeonukul R."/>
            <person name="Pason P."/>
            <person name="Ratanakhanokchai K."/>
            <person name="Kosugi A."/>
        </authorList>
    </citation>
    <scope>NUCLEOTIDE SEQUENCE [LARGE SCALE GENOMIC DNA]</scope>
    <source>
        <strain evidence="2 3">A7</strain>
    </source>
</reference>
<feature type="chain" id="PRO_5015618291" description="DUF5050 domain-containing protein" evidence="1">
    <location>
        <begin position="27"/>
        <end position="397"/>
    </location>
</feature>
<evidence type="ECO:0000313" key="2">
    <source>
        <dbReference type="EMBL" id="PQQ66908.1"/>
    </source>
</evidence>
<evidence type="ECO:0000313" key="3">
    <source>
        <dbReference type="Proteomes" id="UP000239720"/>
    </source>
</evidence>
<dbReference type="SUPFAM" id="SSF101898">
    <property type="entry name" value="NHL repeat"/>
    <property type="match status" value="1"/>
</dbReference>
<gene>
    <name evidence="2" type="ORF">B9R14_09240</name>
</gene>
<keyword evidence="1" id="KW-0732">Signal</keyword>
<organism evidence="2 3">
    <name type="scientific">Acetivibrio saccincola</name>
    <dbReference type="NCBI Taxonomy" id="1677857"/>
    <lineage>
        <taxon>Bacteria</taxon>
        <taxon>Bacillati</taxon>
        <taxon>Bacillota</taxon>
        <taxon>Clostridia</taxon>
        <taxon>Eubacteriales</taxon>
        <taxon>Oscillospiraceae</taxon>
        <taxon>Acetivibrio</taxon>
    </lineage>
</organism>
<feature type="signal peptide" evidence="1">
    <location>
        <begin position="1"/>
        <end position="26"/>
    </location>
</feature>
<protein>
    <recommendedName>
        <fullName evidence="4">DUF5050 domain-containing protein</fullName>
    </recommendedName>
</protein>
<dbReference type="OrthoDB" id="2576133at2"/>
<comment type="caution">
    <text evidence="2">The sequence shown here is derived from an EMBL/GenBank/DDBJ whole genome shotgun (WGS) entry which is preliminary data.</text>
</comment>
<name>A0A2S8RAT8_9FIRM</name>
<evidence type="ECO:0008006" key="4">
    <source>
        <dbReference type="Google" id="ProtNLM"/>
    </source>
</evidence>
<dbReference type="EMBL" id="NEMB01000003">
    <property type="protein sequence ID" value="PQQ66908.1"/>
    <property type="molecule type" value="Genomic_DNA"/>
</dbReference>
<dbReference type="Proteomes" id="UP000239720">
    <property type="component" value="Unassembled WGS sequence"/>
</dbReference>